<accession>A0A9P1CBS1</accession>
<dbReference type="EMBL" id="CAMXCT020001246">
    <property type="protein sequence ID" value="CAL1141617.1"/>
    <property type="molecule type" value="Genomic_DNA"/>
</dbReference>
<feature type="region of interest" description="Disordered" evidence="1">
    <location>
        <begin position="668"/>
        <end position="696"/>
    </location>
</feature>
<evidence type="ECO:0000313" key="2">
    <source>
        <dbReference type="EMBL" id="CAI3988242.1"/>
    </source>
</evidence>
<keyword evidence="4" id="KW-0548">Nucleotidyltransferase</keyword>
<evidence type="ECO:0000313" key="5">
    <source>
        <dbReference type="Proteomes" id="UP001152797"/>
    </source>
</evidence>
<feature type="compositionally biased region" description="Basic residues" evidence="1">
    <location>
        <begin position="674"/>
        <end position="696"/>
    </location>
</feature>
<dbReference type="AlphaFoldDB" id="A0A9P1CBS1"/>
<dbReference type="OrthoDB" id="438551at2759"/>
<comment type="caution">
    <text evidence="2">The sequence shown here is derived from an EMBL/GenBank/DDBJ whole genome shotgun (WGS) entry which is preliminary data.</text>
</comment>
<dbReference type="EMBL" id="CAMXCT010001246">
    <property type="protein sequence ID" value="CAI3988242.1"/>
    <property type="molecule type" value="Genomic_DNA"/>
</dbReference>
<dbReference type="Proteomes" id="UP001152797">
    <property type="component" value="Unassembled WGS sequence"/>
</dbReference>
<evidence type="ECO:0000256" key="1">
    <source>
        <dbReference type="SAM" id="MobiDB-lite"/>
    </source>
</evidence>
<keyword evidence="4" id="KW-0808">Transferase</keyword>
<feature type="region of interest" description="Disordered" evidence="1">
    <location>
        <begin position="341"/>
        <end position="374"/>
    </location>
</feature>
<keyword evidence="5" id="KW-1185">Reference proteome</keyword>
<name>A0A9P1CBS1_9DINO</name>
<reference evidence="3" key="2">
    <citation type="submission" date="2024-04" db="EMBL/GenBank/DDBJ databases">
        <authorList>
            <person name="Chen Y."/>
            <person name="Shah S."/>
            <person name="Dougan E. K."/>
            <person name="Thang M."/>
            <person name="Chan C."/>
        </authorList>
    </citation>
    <scope>NUCLEOTIDE SEQUENCE [LARGE SCALE GENOMIC DNA]</scope>
</reference>
<keyword evidence="4" id="KW-0695">RNA-directed DNA polymerase</keyword>
<evidence type="ECO:0000313" key="3">
    <source>
        <dbReference type="EMBL" id="CAL1141617.1"/>
    </source>
</evidence>
<gene>
    <name evidence="2" type="ORF">C1SCF055_LOCUS15443</name>
</gene>
<organism evidence="2">
    <name type="scientific">Cladocopium goreaui</name>
    <dbReference type="NCBI Taxonomy" id="2562237"/>
    <lineage>
        <taxon>Eukaryota</taxon>
        <taxon>Sar</taxon>
        <taxon>Alveolata</taxon>
        <taxon>Dinophyceae</taxon>
        <taxon>Suessiales</taxon>
        <taxon>Symbiodiniaceae</taxon>
        <taxon>Cladocopium</taxon>
    </lineage>
</organism>
<evidence type="ECO:0000313" key="4">
    <source>
        <dbReference type="EMBL" id="CAL4775554.1"/>
    </source>
</evidence>
<protein>
    <submittedName>
        <fullName evidence="4">Reverse transcriptase domain-containing protein</fullName>
    </submittedName>
</protein>
<feature type="compositionally biased region" description="Low complexity" evidence="1">
    <location>
        <begin position="343"/>
        <end position="354"/>
    </location>
</feature>
<dbReference type="GO" id="GO:0003964">
    <property type="term" value="F:RNA-directed DNA polymerase activity"/>
    <property type="evidence" value="ECO:0007669"/>
    <property type="project" value="UniProtKB-KW"/>
</dbReference>
<feature type="compositionally biased region" description="Basic residues" evidence="1">
    <location>
        <begin position="355"/>
        <end position="365"/>
    </location>
</feature>
<sequence>MDYQVDTFSLGGSRTLRVMAIPAVVGPRTLTESLKLGSSDLRFTLSRNDVPDDMQAHFFENGVTSVSKFSSFFRDETDLVNVLRDEFNVDAANALADRAKVAAVICSWKDTVTKAKRQSEVEAEMNSREWTKPIPVGDYVQLKNFFQTSVGHVEDRVMPSKEYLEKKLQELENGEFRAETLSEVVSKDEIDPDVLVPVFDSKGSLSVKKGSTTVAMPTGPEQLRRRLSVMQNCLMMLALKYVSREEIQDVTKDIFDRYKDYILGDYVWGLSSTDLNGQQIQTPPWSLVLSYEHAVRKRAYSLMLTERLMLGAALEKAWKCPTTKERHFITPLALYSKRAYPQNNNQNAGNWNPKGKGKGKSKSKGFQKGSGQGPDGEKICYRFNAGKCNYQKKLAAKWHLKVQIDMVDIKVCKAVRKEDAILVFENPEDLGAVQHGPFEGLRPASMWQWPIFWELIESGDFLTCAFYQQDFGTDYLKPTRLLLKNVEVDADLFKVGEPCFDSQGFYAGPLSKRPATVALKGNMQEQTSWKLEDDPYMKSEVWRDNYESVGDHESFVRQQFDDECSEGLMEKLTLEEAKQRFGIRLVHEFLGPEMPIEMLIFADDLESLGRVTAKEMEQGLGRDLNQLADDLTNQKFDSFPSDKRIQFVGGDTKWLVLDSLMHKAQEFHEELAREKKRKSSNPKPKKASKKRKMEPW</sequence>
<reference evidence="2" key="1">
    <citation type="submission" date="2022-10" db="EMBL/GenBank/DDBJ databases">
        <authorList>
            <person name="Chen Y."/>
            <person name="Dougan E. K."/>
            <person name="Chan C."/>
            <person name="Rhodes N."/>
            <person name="Thang M."/>
        </authorList>
    </citation>
    <scope>NUCLEOTIDE SEQUENCE</scope>
</reference>
<proteinExistence type="predicted"/>
<dbReference type="EMBL" id="CAMXCT030001246">
    <property type="protein sequence ID" value="CAL4775554.1"/>
    <property type="molecule type" value="Genomic_DNA"/>
</dbReference>